<accession>C3NKR0</accession>
<dbReference type="AlphaFoldDB" id="C3NKR0"/>
<proteinExistence type="predicted"/>
<evidence type="ECO:0000313" key="2">
    <source>
        <dbReference type="Proteomes" id="UP000006818"/>
    </source>
</evidence>
<dbReference type="KEGG" id="sin:YN1551_2416"/>
<evidence type="ECO:0000313" key="1">
    <source>
        <dbReference type="EMBL" id="ACP49383.1"/>
    </source>
</evidence>
<dbReference type="GeneID" id="7810434"/>
<dbReference type="RefSeq" id="WP_012717931.1">
    <property type="nucleotide sequence ID" value="NC_012623.1"/>
</dbReference>
<dbReference type="Proteomes" id="UP000006818">
    <property type="component" value="Chromosome"/>
</dbReference>
<gene>
    <name evidence="1" type="ordered locus">YN1551_2416</name>
</gene>
<name>C3NKR0_SACI1</name>
<sequence>MTENFIIYSNLEPTQISISSEYIPDNITTTTETYSNSIRSIFNMIDKKEALEILKTYIDKDCVNSISNFIDLRGLASIVLWLINTFPINISSISITEDVESSQPLFVEIRINNCDWEEWKYLAKYTKDTLNREGLGDIAGKVVLVCNQAMQIS</sequence>
<dbReference type="EMBL" id="CP001404">
    <property type="protein sequence ID" value="ACP49383.1"/>
    <property type="molecule type" value="Genomic_DNA"/>
</dbReference>
<reference evidence="1 2" key="1">
    <citation type="journal article" date="2009" name="Proc. Natl. Acad. Sci. U.S.A.">
        <title>Biogeography of the Sulfolobus islandicus pan-genome.</title>
        <authorList>
            <person name="Reno M.L."/>
            <person name="Held N.L."/>
            <person name="Fields C.J."/>
            <person name="Burke P.V."/>
            <person name="Whitaker R.J."/>
        </authorList>
    </citation>
    <scope>NUCLEOTIDE SEQUENCE [LARGE SCALE GENOMIC DNA]</scope>
    <source>
        <strain evidence="2">Y.N.15.51 / Yellowstone #2</strain>
    </source>
</reference>
<organism evidence="1 2">
    <name type="scientific">Saccharolobus islandicus (strain Y.N.15.51 / Yellowstone #2)</name>
    <name type="common">Sulfolobus islandicus</name>
    <dbReference type="NCBI Taxonomy" id="419942"/>
    <lineage>
        <taxon>Archaea</taxon>
        <taxon>Thermoproteota</taxon>
        <taxon>Thermoprotei</taxon>
        <taxon>Sulfolobales</taxon>
        <taxon>Sulfolobaceae</taxon>
        <taxon>Saccharolobus</taxon>
    </lineage>
</organism>
<dbReference type="HOGENOM" id="CLU_1709161_0_0_2"/>
<protein>
    <submittedName>
        <fullName evidence="1">Uncharacterized protein</fullName>
    </submittedName>
</protein>